<dbReference type="Proteomes" id="UP000010433">
    <property type="component" value="Unassembled WGS sequence"/>
</dbReference>
<dbReference type="PROSITE" id="PS51257">
    <property type="entry name" value="PROKAR_LIPOPROTEIN"/>
    <property type="match status" value="1"/>
</dbReference>
<dbReference type="PATRIC" id="fig|1127699.3.peg.43"/>
<dbReference type="AlphaFoldDB" id="L1NLR1"/>
<gene>
    <name evidence="5" type="ORF">HMPREF9151_00050</name>
</gene>
<keyword evidence="3 4" id="KW-0732">Signal</keyword>
<evidence type="ECO:0000256" key="1">
    <source>
        <dbReference type="ARBA" id="ARBA00011028"/>
    </source>
</evidence>
<protein>
    <submittedName>
        <fullName evidence="5">ABC transporter, substrate-binding protein</fullName>
    </submittedName>
</protein>
<dbReference type="InterPro" id="IPR050492">
    <property type="entry name" value="Bact_metal-bind_prot9"/>
</dbReference>
<dbReference type="SUPFAM" id="SSF53807">
    <property type="entry name" value="Helical backbone' metal receptor"/>
    <property type="match status" value="1"/>
</dbReference>
<dbReference type="GO" id="GO:0030001">
    <property type="term" value="P:metal ion transport"/>
    <property type="evidence" value="ECO:0007669"/>
    <property type="project" value="InterPro"/>
</dbReference>
<keyword evidence="6" id="KW-1185">Reference proteome</keyword>
<keyword evidence="2" id="KW-0813">Transport</keyword>
<comment type="caution">
    <text evidence="5">The sequence shown here is derived from an EMBL/GenBank/DDBJ whole genome shotgun (WGS) entry which is preliminary data.</text>
</comment>
<feature type="signal peptide" evidence="4">
    <location>
        <begin position="1"/>
        <end position="22"/>
    </location>
</feature>
<evidence type="ECO:0000256" key="2">
    <source>
        <dbReference type="ARBA" id="ARBA00022448"/>
    </source>
</evidence>
<evidence type="ECO:0000313" key="5">
    <source>
        <dbReference type="EMBL" id="EKY04276.1"/>
    </source>
</evidence>
<accession>L1NLR1</accession>
<comment type="similarity">
    <text evidence="1">Belongs to the bacterial solute-binding protein 9 family.</text>
</comment>
<proteinExistence type="inferred from homology"/>
<dbReference type="Pfam" id="PF01297">
    <property type="entry name" value="ZnuA"/>
    <property type="match status" value="1"/>
</dbReference>
<organism evidence="5 6">
    <name type="scientific">Hoylesella saccharolytica F0055</name>
    <dbReference type="NCBI Taxonomy" id="1127699"/>
    <lineage>
        <taxon>Bacteria</taxon>
        <taxon>Pseudomonadati</taxon>
        <taxon>Bacteroidota</taxon>
        <taxon>Bacteroidia</taxon>
        <taxon>Bacteroidales</taxon>
        <taxon>Prevotellaceae</taxon>
        <taxon>Hoylesella</taxon>
    </lineage>
</organism>
<dbReference type="STRING" id="1127699.HMPREF9151_00050"/>
<feature type="chain" id="PRO_5003954819" evidence="4">
    <location>
        <begin position="23"/>
        <end position="282"/>
    </location>
</feature>
<dbReference type="Gene3D" id="3.40.50.1980">
    <property type="entry name" value="Nitrogenase molybdenum iron protein domain"/>
    <property type="match status" value="2"/>
</dbReference>
<evidence type="ECO:0000313" key="6">
    <source>
        <dbReference type="Proteomes" id="UP000010433"/>
    </source>
</evidence>
<dbReference type="RefSeq" id="WP_009161949.1">
    <property type="nucleotide sequence ID" value="NZ_KB290979.1"/>
</dbReference>
<dbReference type="GO" id="GO:0046872">
    <property type="term" value="F:metal ion binding"/>
    <property type="evidence" value="ECO:0007669"/>
    <property type="project" value="InterPro"/>
</dbReference>
<reference evidence="5 6" key="1">
    <citation type="submission" date="2012-05" db="EMBL/GenBank/DDBJ databases">
        <authorList>
            <person name="Weinstock G."/>
            <person name="Sodergren E."/>
            <person name="Lobos E.A."/>
            <person name="Fulton L."/>
            <person name="Fulton R."/>
            <person name="Courtney L."/>
            <person name="Fronick C."/>
            <person name="O'Laughlin M."/>
            <person name="Godfrey J."/>
            <person name="Wilson R.M."/>
            <person name="Miner T."/>
            <person name="Farmer C."/>
            <person name="Delehaunty K."/>
            <person name="Cordes M."/>
            <person name="Minx P."/>
            <person name="Tomlinson C."/>
            <person name="Chen J."/>
            <person name="Wollam A."/>
            <person name="Pepin K.H."/>
            <person name="Bhonagiri V."/>
            <person name="Zhang X."/>
            <person name="Suruliraj S."/>
            <person name="Warren W."/>
            <person name="Mitreva M."/>
            <person name="Mardis E.R."/>
            <person name="Wilson R.K."/>
        </authorList>
    </citation>
    <scope>NUCLEOTIDE SEQUENCE [LARGE SCALE GENOMIC DNA]</scope>
    <source>
        <strain evidence="5 6">F0055</strain>
    </source>
</reference>
<dbReference type="OrthoDB" id="9810636at2"/>
<dbReference type="PANTHER" id="PTHR42953">
    <property type="entry name" value="HIGH-AFFINITY ZINC UPTAKE SYSTEM PROTEIN ZNUA-RELATED"/>
    <property type="match status" value="1"/>
</dbReference>
<evidence type="ECO:0000256" key="4">
    <source>
        <dbReference type="SAM" id="SignalP"/>
    </source>
</evidence>
<dbReference type="InterPro" id="IPR006127">
    <property type="entry name" value="ZnuA-like"/>
</dbReference>
<dbReference type="HOGENOM" id="CLU_016838_1_0_10"/>
<dbReference type="EMBL" id="AMEP01000008">
    <property type="protein sequence ID" value="EKY04276.1"/>
    <property type="molecule type" value="Genomic_DNA"/>
</dbReference>
<evidence type="ECO:0000256" key="3">
    <source>
        <dbReference type="ARBA" id="ARBA00022729"/>
    </source>
</evidence>
<dbReference type="PANTHER" id="PTHR42953:SF3">
    <property type="entry name" value="HIGH-AFFINITY ZINC UPTAKE SYSTEM PROTEIN ZNUA"/>
    <property type="match status" value="1"/>
</dbReference>
<name>L1NLR1_9BACT</name>
<sequence length="282" mass="31704">MKHQQIKNYASFLLLAFSIVLCGCTQSGQGIKRTITVTIEPLRYFTEAIVGDKFEVITMVPKGGNPETYEPTVQQMMALGGSALYIKVGSIGFEHTWMNKLQDNAPHTIIVDSSEGIVPRESSEGINDPHTWMSCQNAVIIARNIYRALAQINKQDSLYFKANLEALITKIRDTDTAIREKLTKEKSTAFLIYHPVLTYFAKEYGLKQIHIEDEGREPSALQLAYTIGEAKKCRVKVLFLQKEFANSNSEIVAHTVGTQVVNINPLSYHWADQMIFIAKSLQ</sequence>